<dbReference type="PANTHER" id="PTHR32234">
    <property type="entry name" value="THIOL:DISULFIDE INTERCHANGE PROTEIN DSBD"/>
    <property type="match status" value="1"/>
</dbReference>
<dbReference type="InterPro" id="IPR028250">
    <property type="entry name" value="DsbDN"/>
</dbReference>
<evidence type="ECO:0000259" key="7">
    <source>
        <dbReference type="Pfam" id="PF02683"/>
    </source>
</evidence>
<reference evidence="9 10" key="1">
    <citation type="submission" date="2020-08" db="EMBL/GenBank/DDBJ databases">
        <title>Description of novel Pseudomonas species.</title>
        <authorList>
            <person name="Duman M."/>
            <person name="Mulet M."/>
            <person name="Altun S."/>
            <person name="Saticioglu I.B."/>
            <person name="Lalucat J."/>
            <person name="Garcia-Valdes E."/>
        </authorList>
    </citation>
    <scope>NUCLEOTIDE SEQUENCE [LARGE SCALE GENOMIC DNA]</scope>
    <source>
        <strain evidence="9 10">P66</strain>
    </source>
</reference>
<dbReference type="EMBL" id="JACOPV010000009">
    <property type="protein sequence ID" value="MBM5459087.1"/>
    <property type="molecule type" value="Genomic_DNA"/>
</dbReference>
<evidence type="ECO:0000259" key="8">
    <source>
        <dbReference type="Pfam" id="PF11412"/>
    </source>
</evidence>
<dbReference type="PANTHER" id="PTHR32234:SF0">
    <property type="entry name" value="THIOL:DISULFIDE INTERCHANGE PROTEIN DSBD"/>
    <property type="match status" value="1"/>
</dbReference>
<dbReference type="InterPro" id="IPR003834">
    <property type="entry name" value="Cyt_c_assmbl_TM_dom"/>
</dbReference>
<name>A0ABS2BZM7_9PSED</name>
<evidence type="ECO:0000256" key="5">
    <source>
        <dbReference type="ARBA" id="ARBA00023136"/>
    </source>
</evidence>
<feature type="transmembrane region" description="Helical" evidence="6">
    <location>
        <begin position="318"/>
        <end position="337"/>
    </location>
</feature>
<feature type="transmembrane region" description="Helical" evidence="6">
    <location>
        <begin position="235"/>
        <end position="260"/>
    </location>
</feature>
<keyword evidence="2 6" id="KW-0812">Transmembrane</keyword>
<feature type="transmembrane region" description="Helical" evidence="6">
    <location>
        <begin position="349"/>
        <end position="369"/>
    </location>
</feature>
<evidence type="ECO:0000313" key="9">
    <source>
        <dbReference type="EMBL" id="MBM5459087.1"/>
    </source>
</evidence>
<sequence length="572" mass="59502">MNPRFITAIIALAALSIATLAWGTGFKENPDFLPVHEAFKVSATGTPDSIQVRIVAAPGYYLYKSKLSFSVSGSGVTAGTAVLPAGEQRSDPYFGDVLVYNSTLSARIPVQNHGDGGFSLRVGFQGCAEKGLCYPPDSQTIQIGSSAGTAATTEWTWWSIALAFSAGLGLVLKPCLLAVAPILSSILLRGEQTARRGLILGLAFALPLAIGYTFINAAIAWLGPQYDIQGSLQSPVVLIPAAALLLFLAAILTGLAALPVPAAFNRQPIRCTSQASMGDVAASAALGVLASVVVAPFVPAPVAGLMMYLSAGGEPGGALQLFALALGMVVPLVLLGILSSKLLGQIGNWVPAARTINAVLLAVVAIWLADRVLPGQLTLALYGLLAVSVAVYLGVFDSQMRWLARVPAALVLVWGVTAWAGMLKGEADATDPLGLLSERTLSWTVVSTPERLAVAIAEAKTAGIPAVVDWYADWSIGGARVHDAASVSPELRSALKEFKLIRVDITAGGPARRKLLELNGLLGPDAVQFIRTNGIESTRSRLIGEVTIAKILDSIRTVAGNASELAAQSPSI</sequence>
<protein>
    <submittedName>
        <fullName evidence="9">Protein-disulfide reductase DsbD</fullName>
        <ecNumber evidence="9">1.8.1.8</ecNumber>
    </submittedName>
</protein>
<evidence type="ECO:0000256" key="3">
    <source>
        <dbReference type="ARBA" id="ARBA00022748"/>
    </source>
</evidence>
<feature type="domain" description="Thiol:disulfide interchange protein DsbD N-terminal" evidence="8">
    <location>
        <begin position="30"/>
        <end position="142"/>
    </location>
</feature>
<dbReference type="Gene3D" id="2.60.40.1250">
    <property type="entry name" value="Thiol:disulfide interchange protein DsbD, N-terminal domain"/>
    <property type="match status" value="1"/>
</dbReference>
<dbReference type="NCBIfam" id="NF001419">
    <property type="entry name" value="PRK00293.1"/>
    <property type="match status" value="1"/>
</dbReference>
<keyword evidence="4 6" id="KW-1133">Transmembrane helix</keyword>
<keyword evidence="10" id="KW-1185">Reference proteome</keyword>
<accession>A0ABS2BZM7</accession>
<feature type="transmembrane region" description="Helical" evidence="6">
    <location>
        <begin position="402"/>
        <end position="422"/>
    </location>
</feature>
<dbReference type="GO" id="GO:0047134">
    <property type="term" value="F:protein-disulfide reductase [NAD(P)H] activity"/>
    <property type="evidence" value="ECO:0007669"/>
    <property type="project" value="UniProtKB-EC"/>
</dbReference>
<feature type="transmembrane region" description="Helical" evidence="6">
    <location>
        <begin position="375"/>
        <end position="395"/>
    </location>
</feature>
<feature type="domain" description="Cytochrome C biogenesis protein transmembrane" evidence="7">
    <location>
        <begin position="157"/>
        <end position="373"/>
    </location>
</feature>
<evidence type="ECO:0000256" key="4">
    <source>
        <dbReference type="ARBA" id="ARBA00022989"/>
    </source>
</evidence>
<dbReference type="Pfam" id="PF11412">
    <property type="entry name" value="DsbD_N"/>
    <property type="match status" value="1"/>
</dbReference>
<comment type="caution">
    <text evidence="9">The sequence shown here is derived from an EMBL/GenBank/DDBJ whole genome shotgun (WGS) entry which is preliminary data.</text>
</comment>
<keyword evidence="3" id="KW-0201">Cytochrome c-type biogenesis</keyword>
<feature type="transmembrane region" description="Helical" evidence="6">
    <location>
        <begin position="155"/>
        <end position="188"/>
    </location>
</feature>
<dbReference type="Gene3D" id="3.40.30.10">
    <property type="entry name" value="Glutaredoxin"/>
    <property type="match status" value="1"/>
</dbReference>
<dbReference type="EC" id="1.8.1.8" evidence="9"/>
<dbReference type="SUPFAM" id="SSF74863">
    <property type="entry name" value="Thiol:disulfide interchange protein DsbD, N-terminal domain (DsbD-alpha)"/>
    <property type="match status" value="1"/>
</dbReference>
<evidence type="ECO:0000313" key="10">
    <source>
        <dbReference type="Proteomes" id="UP000745663"/>
    </source>
</evidence>
<evidence type="ECO:0000256" key="1">
    <source>
        <dbReference type="ARBA" id="ARBA00004141"/>
    </source>
</evidence>
<keyword evidence="5 6" id="KW-0472">Membrane</keyword>
<feature type="transmembrane region" description="Helical" evidence="6">
    <location>
        <begin position="280"/>
        <end position="298"/>
    </location>
</feature>
<proteinExistence type="predicted"/>
<dbReference type="Pfam" id="PF02683">
    <property type="entry name" value="DsbD_TM"/>
    <property type="match status" value="1"/>
</dbReference>
<comment type="subcellular location">
    <subcellularLocation>
        <location evidence="1">Membrane</location>
        <topology evidence="1">Multi-pass membrane protein</topology>
    </subcellularLocation>
</comment>
<dbReference type="InterPro" id="IPR036929">
    <property type="entry name" value="DsbDN_sf"/>
</dbReference>
<organism evidence="9 10">
    <name type="scientific">Pseudomonas arcuscaelestis</name>
    <dbReference type="NCBI Taxonomy" id="2710591"/>
    <lineage>
        <taxon>Bacteria</taxon>
        <taxon>Pseudomonadati</taxon>
        <taxon>Pseudomonadota</taxon>
        <taxon>Gammaproteobacteria</taxon>
        <taxon>Pseudomonadales</taxon>
        <taxon>Pseudomonadaceae</taxon>
        <taxon>Pseudomonas</taxon>
    </lineage>
</organism>
<feature type="transmembrane region" description="Helical" evidence="6">
    <location>
        <begin position="200"/>
        <end position="223"/>
    </location>
</feature>
<evidence type="ECO:0000256" key="2">
    <source>
        <dbReference type="ARBA" id="ARBA00022692"/>
    </source>
</evidence>
<gene>
    <name evidence="9" type="primary">dsbD</name>
    <name evidence="9" type="ORF">H8F21_16080</name>
</gene>
<dbReference type="Proteomes" id="UP000745663">
    <property type="component" value="Unassembled WGS sequence"/>
</dbReference>
<dbReference type="RefSeq" id="WP_203584992.1">
    <property type="nucleotide sequence ID" value="NZ_JACOPV010000009.1"/>
</dbReference>
<keyword evidence="9" id="KW-0560">Oxidoreductase</keyword>
<evidence type="ECO:0000256" key="6">
    <source>
        <dbReference type="SAM" id="Phobius"/>
    </source>
</evidence>